<dbReference type="PROSITE" id="PS00145">
    <property type="entry name" value="UREASE_2"/>
    <property type="match status" value="1"/>
</dbReference>
<feature type="binding site" evidence="5 8">
    <location>
        <position position="137"/>
    </location>
    <ligand>
        <name>Ni(2+)</name>
        <dbReference type="ChEBI" id="CHEBI:49786"/>
        <label>1</label>
    </ligand>
</feature>
<dbReference type="PANTHER" id="PTHR43440">
    <property type="entry name" value="UREASE"/>
    <property type="match status" value="1"/>
</dbReference>
<feature type="binding site" evidence="5 8">
    <location>
        <position position="247"/>
    </location>
    <ligand>
        <name>Ni(2+)</name>
        <dbReference type="ChEBI" id="CHEBI:49786"/>
        <label>2</label>
    </ligand>
</feature>
<dbReference type="EC" id="3.5.1.5" evidence="5 6"/>
<keyword evidence="5 10" id="KW-0963">Cytoplasm</keyword>
<comment type="catalytic activity">
    <reaction evidence="5 11">
        <text>urea + 2 H2O + H(+) = hydrogencarbonate + 2 NH4(+)</text>
        <dbReference type="Rhea" id="RHEA:20557"/>
        <dbReference type="ChEBI" id="CHEBI:15377"/>
        <dbReference type="ChEBI" id="CHEBI:15378"/>
        <dbReference type="ChEBI" id="CHEBI:16199"/>
        <dbReference type="ChEBI" id="CHEBI:17544"/>
        <dbReference type="ChEBI" id="CHEBI:28938"/>
        <dbReference type="EC" id="3.5.1.5"/>
    </reaction>
</comment>
<dbReference type="SUPFAM" id="SSF51556">
    <property type="entry name" value="Metallo-dependent hydrolases"/>
    <property type="match status" value="1"/>
</dbReference>
<feature type="region of interest" description="Disordered" evidence="13">
    <location>
        <begin position="393"/>
        <end position="418"/>
    </location>
</feature>
<dbReference type="GO" id="GO:0005737">
    <property type="term" value="C:cytoplasm"/>
    <property type="evidence" value="ECO:0007669"/>
    <property type="project" value="UniProtKB-SubCell"/>
</dbReference>
<gene>
    <name evidence="5 15" type="primary">ureC</name>
    <name evidence="15" type="ORF">E6O51_04335</name>
</gene>
<dbReference type="UniPathway" id="UPA00258">
    <property type="reaction ID" value="UER00370"/>
</dbReference>
<feature type="binding site" description="via carbamate group" evidence="5 8">
    <location>
        <position position="218"/>
    </location>
    <ligand>
        <name>Ni(2+)</name>
        <dbReference type="ChEBI" id="CHEBI:49786"/>
        <label>2</label>
    </ligand>
</feature>
<dbReference type="NCBIfam" id="TIGR01792">
    <property type="entry name" value="urease_alph"/>
    <property type="match status" value="1"/>
</dbReference>
<comment type="PTM">
    <text evidence="5">Carboxylation allows a single lysine to coordinate two nickel ions.</text>
</comment>
<feature type="binding site" evidence="5 10">
    <location>
        <position position="220"/>
    </location>
    <ligand>
        <name>substrate</name>
    </ligand>
</feature>
<evidence type="ECO:0000259" key="14">
    <source>
        <dbReference type="PROSITE" id="PS51368"/>
    </source>
</evidence>
<dbReference type="GO" id="GO:0043419">
    <property type="term" value="P:urea catabolic process"/>
    <property type="evidence" value="ECO:0007669"/>
    <property type="project" value="UniProtKB-UniRule"/>
</dbReference>
<dbReference type="InterPro" id="IPR032466">
    <property type="entry name" value="Metal_Hydrolase"/>
</dbReference>
<dbReference type="InterPro" id="IPR011612">
    <property type="entry name" value="Urease_alpha_N_dom"/>
</dbReference>
<dbReference type="Pfam" id="PF00449">
    <property type="entry name" value="Urease_alpha"/>
    <property type="match status" value="1"/>
</dbReference>
<keyword evidence="3 5" id="KW-0479">Metal-binding</keyword>
<dbReference type="Proteomes" id="UP000307956">
    <property type="component" value="Unassembled WGS sequence"/>
</dbReference>
<dbReference type="EMBL" id="SSOD01000003">
    <property type="protein sequence ID" value="THF63302.1"/>
    <property type="molecule type" value="Genomic_DNA"/>
</dbReference>
<feature type="binding site" description="via carbamate group" evidence="5 8">
    <location>
        <position position="218"/>
    </location>
    <ligand>
        <name>Ni(2+)</name>
        <dbReference type="ChEBI" id="CHEBI:49786"/>
        <label>1</label>
    </ligand>
</feature>
<dbReference type="Gene3D" id="2.30.40.10">
    <property type="entry name" value="Urease, subunit C, domain 1"/>
    <property type="match status" value="1"/>
</dbReference>
<feature type="binding site" evidence="5 8">
    <location>
        <position position="361"/>
    </location>
    <ligand>
        <name>Ni(2+)</name>
        <dbReference type="ChEBI" id="CHEBI:49786"/>
        <label>1</label>
    </ligand>
</feature>
<dbReference type="PRINTS" id="PR01752">
    <property type="entry name" value="UREASE"/>
</dbReference>
<dbReference type="InterPro" id="IPR050112">
    <property type="entry name" value="Urease_alpha_subunit"/>
</dbReference>
<dbReference type="PROSITE" id="PS01120">
    <property type="entry name" value="UREASE_1"/>
    <property type="match status" value="1"/>
</dbReference>
<dbReference type="Gene3D" id="3.20.20.140">
    <property type="entry name" value="Metal-dependent hydrolases"/>
    <property type="match status" value="1"/>
</dbReference>
<keyword evidence="4 5" id="KW-0378">Hydrolase</keyword>
<evidence type="ECO:0000313" key="16">
    <source>
        <dbReference type="Proteomes" id="UP000307956"/>
    </source>
</evidence>
<dbReference type="PROSITE" id="PS51368">
    <property type="entry name" value="UREASE_3"/>
    <property type="match status" value="1"/>
</dbReference>
<dbReference type="GO" id="GO:0016151">
    <property type="term" value="F:nickel cation binding"/>
    <property type="evidence" value="ECO:0007669"/>
    <property type="project" value="UniProtKB-UniRule"/>
</dbReference>
<dbReference type="InterPro" id="IPR017950">
    <property type="entry name" value="Urease_AS"/>
</dbReference>
<comment type="subunit">
    <text evidence="5">Heterotrimer of UreA (gamma), UreB (beta) and UreC (alpha) subunits. Three heterotrimers associate to form the active enzyme.</text>
</comment>
<dbReference type="InterPro" id="IPR017951">
    <property type="entry name" value="Urease_asu_c"/>
</dbReference>
<evidence type="ECO:0000256" key="4">
    <source>
        <dbReference type="ARBA" id="ARBA00022801"/>
    </source>
</evidence>
<feature type="domain" description="Urease" evidence="14">
    <location>
        <begin position="130"/>
        <end position="591"/>
    </location>
</feature>
<comment type="subcellular location">
    <subcellularLocation>
        <location evidence="5 10">Cytoplasm</location>
    </subcellularLocation>
</comment>
<dbReference type="InterPro" id="IPR029754">
    <property type="entry name" value="Urease_Ni-bd"/>
</dbReference>
<evidence type="ECO:0000256" key="12">
    <source>
        <dbReference type="RuleBase" id="RU004158"/>
    </source>
</evidence>
<feature type="binding site" evidence="5 8">
    <location>
        <position position="273"/>
    </location>
    <ligand>
        <name>Ni(2+)</name>
        <dbReference type="ChEBI" id="CHEBI:49786"/>
        <label>2</label>
    </ligand>
</feature>
<dbReference type="RefSeq" id="WP_136383754.1">
    <property type="nucleotide sequence ID" value="NZ_SSOD01000003.1"/>
</dbReference>
<evidence type="ECO:0000256" key="5">
    <source>
        <dbReference type="HAMAP-Rule" id="MF_01953"/>
    </source>
</evidence>
<feature type="modified residue" description="N6-carboxylysine" evidence="5 7">
    <location>
        <position position="218"/>
    </location>
</feature>
<comment type="similarity">
    <text evidence="5 12">Belongs to the metallo-dependent hydrolases superfamily. Urease alpha subunit family.</text>
</comment>
<organism evidence="15 16">
    <name type="scientific">Pseudothauera rhizosphaerae</name>
    <dbReference type="NCBI Taxonomy" id="2565932"/>
    <lineage>
        <taxon>Bacteria</taxon>
        <taxon>Pseudomonadati</taxon>
        <taxon>Pseudomonadota</taxon>
        <taxon>Betaproteobacteria</taxon>
        <taxon>Rhodocyclales</taxon>
        <taxon>Zoogloeaceae</taxon>
        <taxon>Pseudothauera</taxon>
    </lineage>
</organism>
<comment type="caution">
    <text evidence="15">The sequence shown here is derived from an EMBL/GenBank/DDBJ whole genome shotgun (WGS) entry which is preliminary data.</text>
</comment>
<comment type="PTM">
    <text evidence="7">Carbamylation allows a single lysine to coordinate two nickel ions.</text>
</comment>
<reference evidence="15 16" key="1">
    <citation type="submission" date="2019-04" db="EMBL/GenBank/DDBJ databases">
        <title>Azoarcus rhizosphaerae sp. nov. isolated from rhizosphere of Ficus religiosa.</title>
        <authorList>
            <person name="Lin S.-Y."/>
            <person name="Hameed A."/>
            <person name="Hsu Y.-H."/>
            <person name="Young C.-C."/>
        </authorList>
    </citation>
    <scope>NUCLEOTIDE SEQUENCE [LARGE SCALE GENOMIC DNA]</scope>
    <source>
        <strain evidence="15 16">CC-YHH848</strain>
    </source>
</reference>
<dbReference type="SUPFAM" id="SSF51338">
    <property type="entry name" value="Composite domain of metallo-dependent hydrolases"/>
    <property type="match status" value="2"/>
</dbReference>
<accession>A0A4S4AXH1</accession>
<proteinExistence type="inferred from homology"/>
<comment type="pathway">
    <text evidence="1 5">Nitrogen metabolism; urea degradation; CO(2) and NH(3) from urea (urease route): step 1/1.</text>
</comment>
<evidence type="ECO:0000256" key="8">
    <source>
        <dbReference type="PIRSR" id="PIRSR611612-51"/>
    </source>
</evidence>
<dbReference type="PANTHER" id="PTHR43440:SF1">
    <property type="entry name" value="UREASE"/>
    <property type="match status" value="1"/>
</dbReference>
<dbReference type="GO" id="GO:0009039">
    <property type="term" value="F:urease activity"/>
    <property type="evidence" value="ECO:0007669"/>
    <property type="project" value="UniProtKB-UniRule"/>
</dbReference>
<evidence type="ECO:0000313" key="15">
    <source>
        <dbReference type="EMBL" id="THF63302.1"/>
    </source>
</evidence>
<evidence type="ECO:0000256" key="10">
    <source>
        <dbReference type="PROSITE-ProRule" id="PRU00700"/>
    </source>
</evidence>
<dbReference type="Pfam" id="PF01979">
    <property type="entry name" value="Amidohydro_1"/>
    <property type="match status" value="2"/>
</dbReference>
<dbReference type="AlphaFoldDB" id="A0A4S4AXH1"/>
<protein>
    <recommendedName>
        <fullName evidence="5 6">Urease subunit alpha</fullName>
        <ecNumber evidence="5 6">3.5.1.5</ecNumber>
    </recommendedName>
    <alternativeName>
        <fullName evidence="5">Urea amidohydrolase subunit alpha</fullName>
    </alternativeName>
</protein>
<dbReference type="InterPro" id="IPR005848">
    <property type="entry name" value="Urease_asu"/>
</dbReference>
<keyword evidence="16" id="KW-1185">Reference proteome</keyword>
<dbReference type="InterPro" id="IPR011059">
    <property type="entry name" value="Metal-dep_hydrolase_composite"/>
</dbReference>
<dbReference type="CDD" id="cd00375">
    <property type="entry name" value="Urease_alpha"/>
    <property type="match status" value="1"/>
</dbReference>
<sequence length="591" mass="62371">MAKISRCAYAEMFGPTTGDKVRLADTELVIEVEKDYTIYGEEVKFGGGKVIRDGMGQGQQLAAEVADTLITNALIVDAVAGIVKADVGIKDGRIWKIGKGGNPDIQPGVTIPVGAGTEVIAGEGMILTAGGIDTHIHWICPQQIDEALMSGVTTMIGGGTGPATGTYATTCTPGPWHIHRMLEAAEAFPMNIGFLGKGNVSLPEPLREQVEAGAIGLKLHEDWGTTPAAIDNCLTVADELDVQVAIHTDTLNESGFVETTLAAFKGRAIHTFHTEGAGGGHAPDIIRAVGVPNVLPSSTNPTRPYTVNTIDEHLDMLMVCHHLDPAIAEDVAFAESRIRRETIAAEDILHDLGAFSMMSSDSQAMGRVGEVVIRTWQTAHKMKVQRGWLAPPAAALSPSPSPAGGEGSGVSPAPQASRSNDNFRVKRYIAKYTINPAITHGIAHVVGSVEEGKLADLVLWRPAFFGVKPSLILKGGMIAAAAMGDANASIPTPQPVHYRPMFGSFGKGLKTSVTFVSQAALANPAVAALGLEKPLVAVRGCRTVRKSDMVHNGATPAIEVDPETYVVRADGELLVCEPAAELPLAQRYFLF</sequence>
<evidence type="ECO:0000256" key="1">
    <source>
        <dbReference type="ARBA" id="ARBA00004897"/>
    </source>
</evidence>
<evidence type="ECO:0000256" key="6">
    <source>
        <dbReference type="NCBIfam" id="TIGR01792"/>
    </source>
</evidence>
<dbReference type="HAMAP" id="MF_01953">
    <property type="entry name" value="Urease_alpha"/>
    <property type="match status" value="1"/>
</dbReference>
<evidence type="ECO:0000256" key="2">
    <source>
        <dbReference type="ARBA" id="ARBA00022596"/>
    </source>
</evidence>
<name>A0A4S4AXH1_9RHOO</name>
<feature type="active site" description="Proton donor" evidence="5 9">
    <location>
        <position position="321"/>
    </location>
</feature>
<dbReference type="NCBIfam" id="NF009686">
    <property type="entry name" value="PRK13207.1"/>
    <property type="match status" value="1"/>
</dbReference>
<evidence type="ECO:0000256" key="13">
    <source>
        <dbReference type="SAM" id="MobiDB-lite"/>
    </source>
</evidence>
<evidence type="ECO:0000256" key="11">
    <source>
        <dbReference type="RuleBase" id="RU000510"/>
    </source>
</evidence>
<comment type="cofactor">
    <cofactor evidence="5 8 11">
        <name>Ni cation</name>
        <dbReference type="ChEBI" id="CHEBI:25516"/>
    </cofactor>
    <text evidence="5 8 11">Binds 2 nickel ions per subunit.</text>
</comment>
<keyword evidence="2 5" id="KW-0533">Nickel</keyword>
<feature type="binding site" evidence="5 8">
    <location>
        <position position="135"/>
    </location>
    <ligand>
        <name>Ni(2+)</name>
        <dbReference type="ChEBI" id="CHEBI:49786"/>
        <label>1</label>
    </ligand>
</feature>
<evidence type="ECO:0000256" key="9">
    <source>
        <dbReference type="PIRSR" id="PIRSR611612-52"/>
    </source>
</evidence>
<dbReference type="InterPro" id="IPR006680">
    <property type="entry name" value="Amidohydro-rel"/>
</dbReference>
<evidence type="ECO:0000256" key="3">
    <source>
        <dbReference type="ARBA" id="ARBA00022723"/>
    </source>
</evidence>
<evidence type="ECO:0000256" key="7">
    <source>
        <dbReference type="PIRSR" id="PIRSR611612-50"/>
    </source>
</evidence>
<dbReference type="OrthoDB" id="9802793at2"/>